<dbReference type="InterPro" id="IPR012347">
    <property type="entry name" value="Ferritin-like"/>
</dbReference>
<dbReference type="AlphaFoldDB" id="F4KVS2"/>
<dbReference type="OrthoDB" id="9795056at2"/>
<dbReference type="RefSeq" id="WP_013768026.1">
    <property type="nucleotide sequence ID" value="NC_015510.1"/>
</dbReference>
<dbReference type="Proteomes" id="UP000008461">
    <property type="component" value="Chromosome"/>
</dbReference>
<reference evidence="1 2" key="1">
    <citation type="journal article" date="2011" name="Stand. Genomic Sci.">
        <title>Complete genome sequence of Haliscomenobacter hydrossis type strain (O).</title>
        <authorList>
            <consortium name="US DOE Joint Genome Institute (JGI-PGF)"/>
            <person name="Daligault H."/>
            <person name="Lapidus A."/>
            <person name="Zeytun A."/>
            <person name="Nolan M."/>
            <person name="Lucas S."/>
            <person name="Del Rio T.G."/>
            <person name="Tice H."/>
            <person name="Cheng J.F."/>
            <person name="Tapia R."/>
            <person name="Han C."/>
            <person name="Goodwin L."/>
            <person name="Pitluck S."/>
            <person name="Liolios K."/>
            <person name="Pagani I."/>
            <person name="Ivanova N."/>
            <person name="Huntemann M."/>
            <person name="Mavromatis K."/>
            <person name="Mikhailova N."/>
            <person name="Pati A."/>
            <person name="Chen A."/>
            <person name="Palaniappan K."/>
            <person name="Land M."/>
            <person name="Hauser L."/>
            <person name="Brambilla E.M."/>
            <person name="Rohde M."/>
            <person name="Verbarg S."/>
            <person name="Goker M."/>
            <person name="Bristow J."/>
            <person name="Eisen J.A."/>
            <person name="Markowitz V."/>
            <person name="Hugenholtz P."/>
            <person name="Kyrpides N.C."/>
            <person name="Klenk H.P."/>
            <person name="Woyke T."/>
        </authorList>
    </citation>
    <scope>NUCLEOTIDE SEQUENCE [LARGE SCALE GENOMIC DNA]</scope>
    <source>
        <strain evidence="2">ATCC 27775 / DSM 1100 / LMG 10767 / O</strain>
    </source>
</reference>
<dbReference type="PANTHER" id="PTHR30565:SF9">
    <property type="entry name" value="PROTEIN YCIF"/>
    <property type="match status" value="1"/>
</dbReference>
<keyword evidence="2" id="KW-1185">Reference proteome</keyword>
<dbReference type="InterPro" id="IPR047114">
    <property type="entry name" value="YciF"/>
</dbReference>
<dbReference type="STRING" id="760192.Halhy_5674"/>
<dbReference type="PANTHER" id="PTHR30565">
    <property type="entry name" value="PROTEIN YCIF"/>
    <property type="match status" value="1"/>
</dbReference>
<evidence type="ECO:0000313" key="1">
    <source>
        <dbReference type="EMBL" id="AEE53497.1"/>
    </source>
</evidence>
<dbReference type="InterPro" id="IPR009078">
    <property type="entry name" value="Ferritin-like_SF"/>
</dbReference>
<dbReference type="CDD" id="cd07909">
    <property type="entry name" value="YciF"/>
    <property type="match status" value="1"/>
</dbReference>
<evidence type="ECO:0000313" key="2">
    <source>
        <dbReference type="Proteomes" id="UP000008461"/>
    </source>
</evidence>
<dbReference type="HOGENOM" id="CLU_102561_0_0_10"/>
<name>F4KVS2_HALH1</name>
<proteinExistence type="predicted"/>
<dbReference type="eggNOG" id="COG3685">
    <property type="taxonomic scope" value="Bacteria"/>
</dbReference>
<gene>
    <name evidence="1" type="ordered locus">Halhy_5674</name>
</gene>
<dbReference type="Gene3D" id="1.20.1260.10">
    <property type="match status" value="1"/>
</dbReference>
<sequence>MHNSEKGVAHGLRALLVNELKDIYWAEQALVKAIPKMIKHASAVELIEALTMHHKVTEEHVSRLEAVFSSLGEKPESKKCEAIAGLIMEAEGIMEKTEAGMVRDAGIILATQKIEHYEIATYGTLRTFARTLGEQKATALLQETLDQEKEVDVKLTQIAESFVNEEAVTGVA</sequence>
<dbReference type="EMBL" id="CP002691">
    <property type="protein sequence ID" value="AEE53497.1"/>
    <property type="molecule type" value="Genomic_DNA"/>
</dbReference>
<protein>
    <submittedName>
        <fullName evidence="1">Uncharacterized protein</fullName>
    </submittedName>
</protein>
<dbReference type="InterPro" id="IPR010287">
    <property type="entry name" value="DUF892_YciF-like"/>
</dbReference>
<dbReference type="KEGG" id="hhy:Halhy_5674"/>
<organism evidence="1 2">
    <name type="scientific">Haliscomenobacter hydrossis (strain ATCC 27775 / DSM 1100 / LMG 10767 / O)</name>
    <dbReference type="NCBI Taxonomy" id="760192"/>
    <lineage>
        <taxon>Bacteria</taxon>
        <taxon>Pseudomonadati</taxon>
        <taxon>Bacteroidota</taxon>
        <taxon>Saprospiria</taxon>
        <taxon>Saprospirales</taxon>
        <taxon>Haliscomenobacteraceae</taxon>
        <taxon>Haliscomenobacter</taxon>
    </lineage>
</organism>
<dbReference type="Pfam" id="PF05974">
    <property type="entry name" value="DUF892"/>
    <property type="match status" value="1"/>
</dbReference>
<accession>F4KVS2</accession>
<dbReference type="SUPFAM" id="SSF47240">
    <property type="entry name" value="Ferritin-like"/>
    <property type="match status" value="1"/>
</dbReference>
<reference key="2">
    <citation type="submission" date="2011-04" db="EMBL/GenBank/DDBJ databases">
        <title>Complete sequence of chromosome of Haliscomenobacter hydrossis DSM 1100.</title>
        <authorList>
            <consortium name="US DOE Joint Genome Institute (JGI-PGF)"/>
            <person name="Lucas S."/>
            <person name="Han J."/>
            <person name="Lapidus A."/>
            <person name="Bruce D."/>
            <person name="Goodwin L."/>
            <person name="Pitluck S."/>
            <person name="Peters L."/>
            <person name="Kyrpides N."/>
            <person name="Mavromatis K."/>
            <person name="Ivanova N."/>
            <person name="Ovchinnikova G."/>
            <person name="Pagani I."/>
            <person name="Daligault H."/>
            <person name="Detter J.C."/>
            <person name="Han C."/>
            <person name="Land M."/>
            <person name="Hauser L."/>
            <person name="Markowitz V."/>
            <person name="Cheng J.-F."/>
            <person name="Hugenholtz P."/>
            <person name="Woyke T."/>
            <person name="Wu D."/>
            <person name="Verbarg S."/>
            <person name="Frueling A."/>
            <person name="Brambilla E."/>
            <person name="Klenk H.-P."/>
            <person name="Eisen J.A."/>
        </authorList>
    </citation>
    <scope>NUCLEOTIDE SEQUENCE</scope>
    <source>
        <strain>DSM 1100</strain>
    </source>
</reference>